<dbReference type="GO" id="GO:0003964">
    <property type="term" value="F:RNA-directed DNA polymerase activity"/>
    <property type="evidence" value="ECO:0007669"/>
    <property type="project" value="UniProtKB-KW"/>
</dbReference>
<dbReference type="PANTHER" id="PTHR33332">
    <property type="entry name" value="REVERSE TRANSCRIPTASE DOMAIN-CONTAINING PROTEIN"/>
    <property type="match status" value="1"/>
</dbReference>
<keyword evidence="2" id="KW-0548">Nucleotidyltransferase</keyword>
<organism evidence="2">
    <name type="scientific">Lygus hesperus</name>
    <name type="common">Western plant bug</name>
    <dbReference type="NCBI Taxonomy" id="30085"/>
    <lineage>
        <taxon>Eukaryota</taxon>
        <taxon>Metazoa</taxon>
        <taxon>Ecdysozoa</taxon>
        <taxon>Arthropoda</taxon>
        <taxon>Hexapoda</taxon>
        <taxon>Insecta</taxon>
        <taxon>Pterygota</taxon>
        <taxon>Neoptera</taxon>
        <taxon>Paraneoptera</taxon>
        <taxon>Hemiptera</taxon>
        <taxon>Heteroptera</taxon>
        <taxon>Panheteroptera</taxon>
        <taxon>Cimicomorpha</taxon>
        <taxon>Miridae</taxon>
        <taxon>Mirini</taxon>
        <taxon>Lygus</taxon>
    </lineage>
</organism>
<accession>A0A0A9YTP6</accession>
<dbReference type="AlphaFoldDB" id="A0A0A9YTP6"/>
<proteinExistence type="predicted"/>
<keyword evidence="2" id="KW-0695">RNA-directed DNA polymerase</keyword>
<evidence type="ECO:0000259" key="1">
    <source>
        <dbReference type="PROSITE" id="PS50878"/>
    </source>
</evidence>
<evidence type="ECO:0000313" key="2">
    <source>
        <dbReference type="EMBL" id="JAG35544.1"/>
    </source>
</evidence>
<dbReference type="EMBL" id="GBHO01008060">
    <property type="protein sequence ID" value="JAG35544.1"/>
    <property type="molecule type" value="Transcribed_RNA"/>
</dbReference>
<feature type="non-terminal residue" evidence="2">
    <location>
        <position position="232"/>
    </location>
</feature>
<protein>
    <submittedName>
        <fullName evidence="2">Putative RNA-directed DNA polymerase from transposon BS</fullName>
    </submittedName>
</protein>
<dbReference type="InterPro" id="IPR000477">
    <property type="entry name" value="RT_dom"/>
</dbReference>
<keyword evidence="2" id="KW-0808">Transferase</keyword>
<name>A0A0A9YTP6_LYGHE</name>
<reference evidence="2" key="2">
    <citation type="submission" date="2014-07" db="EMBL/GenBank/DDBJ databases">
        <authorList>
            <person name="Hull J."/>
        </authorList>
    </citation>
    <scope>NUCLEOTIDE SEQUENCE</scope>
</reference>
<feature type="domain" description="Reverse transcriptase" evidence="1">
    <location>
        <begin position="1"/>
        <end position="72"/>
    </location>
</feature>
<sequence>DFSGLFADDLIYAVRDADSHEAAHRLQGFIEELGQWCNRWRLKINPAKSCTVSFTYKRQFIDVPLTFMGQTIPSARSHKYLGVTLDRKLTFEDHISDLLKRCTARTRQLKYLLDNPTLPIENKMLIYKVFIRPLWTYALPIWGTCSASQFRRLEQQQNKLLQRQIVHAPPFVRNETIYRDFQLETPPECREVAMKTFVRRNADHYNTLANEGFIQPHHRRLRRPRHIFDIID</sequence>
<dbReference type="PROSITE" id="PS50878">
    <property type="entry name" value="RT_POL"/>
    <property type="match status" value="1"/>
</dbReference>
<gene>
    <name evidence="2" type="primary">RTase_80</name>
    <name evidence="2" type="ORF">CM83_103806</name>
</gene>
<reference evidence="2" key="1">
    <citation type="journal article" date="2014" name="PLoS ONE">
        <title>Transcriptome-Based Identification of ABC Transporters in the Western Tarnished Plant Bug Lygus hesperus.</title>
        <authorList>
            <person name="Hull J.J."/>
            <person name="Chaney K."/>
            <person name="Geib S.M."/>
            <person name="Fabrick J.A."/>
            <person name="Brent C.S."/>
            <person name="Walsh D."/>
            <person name="Lavine L.C."/>
        </authorList>
    </citation>
    <scope>NUCLEOTIDE SEQUENCE</scope>
</reference>
<feature type="non-terminal residue" evidence="2">
    <location>
        <position position="1"/>
    </location>
</feature>